<evidence type="ECO:0000313" key="1">
    <source>
        <dbReference type="EMBL" id="QHS90337.1"/>
    </source>
</evidence>
<proteinExistence type="predicted"/>
<dbReference type="AlphaFoldDB" id="A0A6C0BDI5"/>
<protein>
    <submittedName>
        <fullName evidence="1">Uncharacterized protein</fullName>
    </submittedName>
</protein>
<organism evidence="1">
    <name type="scientific">viral metagenome</name>
    <dbReference type="NCBI Taxonomy" id="1070528"/>
    <lineage>
        <taxon>unclassified sequences</taxon>
        <taxon>metagenomes</taxon>
        <taxon>organismal metagenomes</taxon>
    </lineage>
</organism>
<accession>A0A6C0BDI5</accession>
<name>A0A6C0BDI5_9ZZZZ</name>
<dbReference type="EMBL" id="MN739132">
    <property type="protein sequence ID" value="QHS90337.1"/>
    <property type="molecule type" value="Genomic_DNA"/>
</dbReference>
<reference evidence="1" key="1">
    <citation type="journal article" date="2020" name="Nature">
        <title>Giant virus diversity and host interactions through global metagenomics.</title>
        <authorList>
            <person name="Schulz F."/>
            <person name="Roux S."/>
            <person name="Paez-Espino D."/>
            <person name="Jungbluth S."/>
            <person name="Walsh D.A."/>
            <person name="Denef V.J."/>
            <person name="McMahon K.D."/>
            <person name="Konstantinidis K.T."/>
            <person name="Eloe-Fadrosh E.A."/>
            <person name="Kyrpides N.C."/>
            <person name="Woyke T."/>
        </authorList>
    </citation>
    <scope>NUCLEOTIDE SEQUENCE</scope>
    <source>
        <strain evidence="1">GVMAG-M-3300010160-60</strain>
    </source>
</reference>
<sequence length="144" mass="17027">MTEKNVKMVEIKKYEGGKYTADNYVRPEIMPNDFINPLELKKRLKYYDIVYDAINLSSGTHIQYVELYEGNFRYKSGGIIITNKYPDYIVLSNGRSSWSVQLKNNIIFKQKSIQDIITIYENIIYKKNMTIDELKYKIKMLGKQ</sequence>